<protein>
    <submittedName>
        <fullName evidence="1">Putative sigma-54 modulation protein</fullName>
    </submittedName>
</protein>
<dbReference type="Proteomes" id="UP000248987">
    <property type="component" value="Unassembled WGS sequence"/>
</dbReference>
<dbReference type="AlphaFoldDB" id="A0A1A7R5E6"/>
<dbReference type="Gene3D" id="3.30.160.100">
    <property type="entry name" value="Ribosome hibernation promotion factor-like"/>
    <property type="match status" value="1"/>
</dbReference>
<dbReference type="Pfam" id="PF02482">
    <property type="entry name" value="Ribosomal_S30AE"/>
    <property type="match status" value="1"/>
</dbReference>
<evidence type="ECO:0000313" key="2">
    <source>
        <dbReference type="Proteomes" id="UP000248987"/>
    </source>
</evidence>
<evidence type="ECO:0000313" key="1">
    <source>
        <dbReference type="EMBL" id="RAJ27762.1"/>
    </source>
</evidence>
<dbReference type="SUPFAM" id="SSF69754">
    <property type="entry name" value="Ribosome binding protein Y (YfiA homologue)"/>
    <property type="match status" value="1"/>
</dbReference>
<sequence length="99" mass="11564">MTINIQFVNLDYSDSLAEHTTERLHKMAEKYDWLINADVFFKEEGNEPEKGKICNIKLSLPGPQIFATSDEKNFEMSVNETISDLVIQLKKRKETYKTY</sequence>
<gene>
    <name evidence="1" type="ORF">LX77_00336</name>
</gene>
<comment type="caution">
    <text evidence="1">The sequence shown here is derived from an EMBL/GenBank/DDBJ whole genome shotgun (WGS) entry which is preliminary data.</text>
</comment>
<dbReference type="InterPro" id="IPR036567">
    <property type="entry name" value="RHF-like"/>
</dbReference>
<accession>A0A1A7R5E6</accession>
<organism evidence="1 2">
    <name type="scientific">Gelidibacter algens</name>
    <dbReference type="NCBI Taxonomy" id="49280"/>
    <lineage>
        <taxon>Bacteria</taxon>
        <taxon>Pseudomonadati</taxon>
        <taxon>Bacteroidota</taxon>
        <taxon>Flavobacteriia</taxon>
        <taxon>Flavobacteriales</taxon>
        <taxon>Flavobacteriaceae</taxon>
        <taxon>Gelidibacter</taxon>
    </lineage>
</organism>
<dbReference type="EMBL" id="QLLQ01000001">
    <property type="protein sequence ID" value="RAJ27762.1"/>
    <property type="molecule type" value="Genomic_DNA"/>
</dbReference>
<keyword evidence="2" id="KW-1185">Reference proteome</keyword>
<dbReference type="InterPro" id="IPR003489">
    <property type="entry name" value="RHF/RaiA"/>
</dbReference>
<dbReference type="RefSeq" id="WP_066432491.1">
    <property type="nucleotide sequence ID" value="NZ_LZRN01000010.1"/>
</dbReference>
<name>A0A1A7R5E6_9FLAO</name>
<dbReference type="OrthoDB" id="9808702at2"/>
<dbReference type="STRING" id="49280.A9996_06600"/>
<reference evidence="1 2" key="1">
    <citation type="submission" date="2018-06" db="EMBL/GenBank/DDBJ databases">
        <title>Genomic Encyclopedia of Archaeal and Bacterial Type Strains, Phase II (KMG-II): from individual species to whole genera.</title>
        <authorList>
            <person name="Goeker M."/>
        </authorList>
    </citation>
    <scope>NUCLEOTIDE SEQUENCE [LARGE SCALE GENOMIC DNA]</scope>
    <source>
        <strain evidence="1 2">DSM 12408</strain>
    </source>
</reference>
<proteinExistence type="predicted"/>